<dbReference type="FunFam" id="1.10.287.950:FF:000001">
    <property type="entry name" value="Methyl-accepting chemotaxis sensory transducer"/>
    <property type="match status" value="1"/>
</dbReference>
<protein>
    <submittedName>
        <fullName evidence="9">MCP four helix bundle domain-containing protein</fullName>
    </submittedName>
</protein>
<evidence type="ECO:0000256" key="1">
    <source>
        <dbReference type="ARBA" id="ARBA00004370"/>
    </source>
</evidence>
<dbReference type="CDD" id="cd19411">
    <property type="entry name" value="MCP2201-like_sensor"/>
    <property type="match status" value="1"/>
</dbReference>
<dbReference type="SMART" id="SM00304">
    <property type="entry name" value="HAMP"/>
    <property type="match status" value="1"/>
</dbReference>
<reference evidence="9 10" key="1">
    <citation type="submission" date="2020-07" db="EMBL/GenBank/DDBJ databases">
        <title>Novel species isolated from subtropical streams in China.</title>
        <authorList>
            <person name="Lu H."/>
        </authorList>
    </citation>
    <scope>NUCLEOTIDE SEQUENCE [LARGE SCALE GENOMIC DNA]</scope>
    <source>
        <strain evidence="9 10">FT3S</strain>
    </source>
</reference>
<dbReference type="InterPro" id="IPR024478">
    <property type="entry name" value="HlyB_4HB_MCP"/>
</dbReference>
<dbReference type="GO" id="GO:0005886">
    <property type="term" value="C:plasma membrane"/>
    <property type="evidence" value="ECO:0007669"/>
    <property type="project" value="TreeGrafter"/>
</dbReference>
<dbReference type="InterPro" id="IPR003660">
    <property type="entry name" value="HAMP_dom"/>
</dbReference>
<dbReference type="EMBL" id="JACEZS010000003">
    <property type="protein sequence ID" value="MBA5604734.1"/>
    <property type="molecule type" value="Genomic_DNA"/>
</dbReference>
<evidence type="ECO:0000259" key="7">
    <source>
        <dbReference type="PROSITE" id="PS50111"/>
    </source>
</evidence>
<feature type="domain" description="HAMP" evidence="8">
    <location>
        <begin position="211"/>
        <end position="263"/>
    </location>
</feature>
<dbReference type="PROSITE" id="PS50111">
    <property type="entry name" value="CHEMOTAXIS_TRANSDUC_2"/>
    <property type="match status" value="1"/>
</dbReference>
<comment type="subcellular location">
    <subcellularLocation>
        <location evidence="1">Membrane</location>
    </subcellularLocation>
</comment>
<keyword evidence="2" id="KW-0488">Methylation</keyword>
<dbReference type="Pfam" id="PF00672">
    <property type="entry name" value="HAMP"/>
    <property type="match status" value="1"/>
</dbReference>
<feature type="transmembrane region" description="Helical" evidence="6">
    <location>
        <begin position="12"/>
        <end position="34"/>
    </location>
</feature>
<evidence type="ECO:0000256" key="5">
    <source>
        <dbReference type="SAM" id="MobiDB-lite"/>
    </source>
</evidence>
<dbReference type="InterPro" id="IPR051310">
    <property type="entry name" value="MCP_chemotaxis"/>
</dbReference>
<dbReference type="GO" id="GO:0007165">
    <property type="term" value="P:signal transduction"/>
    <property type="evidence" value="ECO:0007669"/>
    <property type="project" value="UniProtKB-KW"/>
</dbReference>
<dbReference type="Proteomes" id="UP000566711">
    <property type="component" value="Unassembled WGS sequence"/>
</dbReference>
<organism evidence="9 10">
    <name type="scientific">Rugamonas fusca</name>
    <dbReference type="NCBI Taxonomy" id="2758568"/>
    <lineage>
        <taxon>Bacteria</taxon>
        <taxon>Pseudomonadati</taxon>
        <taxon>Pseudomonadota</taxon>
        <taxon>Betaproteobacteria</taxon>
        <taxon>Burkholderiales</taxon>
        <taxon>Oxalobacteraceae</taxon>
        <taxon>Telluria group</taxon>
        <taxon>Rugamonas</taxon>
    </lineage>
</organism>
<evidence type="ECO:0000313" key="10">
    <source>
        <dbReference type="Proteomes" id="UP000566711"/>
    </source>
</evidence>
<feature type="domain" description="Methyl-accepting transducer" evidence="7">
    <location>
        <begin position="268"/>
        <end position="497"/>
    </location>
</feature>
<name>A0A7W2EF09_9BURK</name>
<keyword evidence="6" id="KW-1133">Transmembrane helix</keyword>
<keyword evidence="10" id="KW-1185">Reference proteome</keyword>
<proteinExistence type="inferred from homology"/>
<dbReference type="RefSeq" id="WP_182214854.1">
    <property type="nucleotide sequence ID" value="NZ_JACEZS010000003.1"/>
</dbReference>
<evidence type="ECO:0000256" key="3">
    <source>
        <dbReference type="ARBA" id="ARBA00029447"/>
    </source>
</evidence>
<dbReference type="CDD" id="cd06225">
    <property type="entry name" value="HAMP"/>
    <property type="match status" value="1"/>
</dbReference>
<dbReference type="CDD" id="cd11386">
    <property type="entry name" value="MCP_signal"/>
    <property type="match status" value="1"/>
</dbReference>
<evidence type="ECO:0000313" key="9">
    <source>
        <dbReference type="EMBL" id="MBA5604734.1"/>
    </source>
</evidence>
<dbReference type="InterPro" id="IPR004089">
    <property type="entry name" value="MCPsignal_dom"/>
</dbReference>
<dbReference type="Gene3D" id="1.10.287.950">
    <property type="entry name" value="Methyl-accepting chemotaxis protein"/>
    <property type="match status" value="1"/>
</dbReference>
<feature type="region of interest" description="Disordered" evidence="5">
    <location>
        <begin position="527"/>
        <end position="548"/>
    </location>
</feature>
<dbReference type="PROSITE" id="PS50885">
    <property type="entry name" value="HAMP"/>
    <property type="match status" value="1"/>
</dbReference>
<evidence type="ECO:0000256" key="4">
    <source>
        <dbReference type="PROSITE-ProRule" id="PRU00284"/>
    </source>
</evidence>
<keyword evidence="6" id="KW-0812">Transmembrane</keyword>
<dbReference type="Pfam" id="PF12729">
    <property type="entry name" value="4HB_MCP_1"/>
    <property type="match status" value="1"/>
</dbReference>
<comment type="caution">
    <text evidence="9">The sequence shown here is derived from an EMBL/GenBank/DDBJ whole genome shotgun (WGS) entry which is preliminary data.</text>
</comment>
<accession>A0A7W2EF09</accession>
<dbReference type="PANTHER" id="PTHR43531">
    <property type="entry name" value="PROTEIN ICFG"/>
    <property type="match status" value="1"/>
</dbReference>
<dbReference type="AlphaFoldDB" id="A0A7W2EF09"/>
<keyword evidence="6" id="KW-0472">Membrane</keyword>
<comment type="similarity">
    <text evidence="3">Belongs to the methyl-accepting chemotaxis (MCP) protein family.</text>
</comment>
<dbReference type="PANTHER" id="PTHR43531:SF14">
    <property type="entry name" value="METHYL-ACCEPTING CHEMOTAXIS PROTEIN I-RELATED"/>
    <property type="match status" value="1"/>
</dbReference>
<evidence type="ECO:0000256" key="6">
    <source>
        <dbReference type="SAM" id="Phobius"/>
    </source>
</evidence>
<dbReference type="SMART" id="SM00283">
    <property type="entry name" value="MA"/>
    <property type="match status" value="1"/>
</dbReference>
<gene>
    <name evidence="9" type="ORF">H3H36_05085</name>
</gene>
<dbReference type="Pfam" id="PF00015">
    <property type="entry name" value="MCPsignal"/>
    <property type="match status" value="1"/>
</dbReference>
<evidence type="ECO:0000256" key="2">
    <source>
        <dbReference type="ARBA" id="ARBA00022481"/>
    </source>
</evidence>
<dbReference type="InterPro" id="IPR047347">
    <property type="entry name" value="YvaQ-like_sensor"/>
</dbReference>
<dbReference type="GO" id="GO:0004888">
    <property type="term" value="F:transmembrane signaling receptor activity"/>
    <property type="evidence" value="ECO:0007669"/>
    <property type="project" value="TreeGrafter"/>
</dbReference>
<sequence>MKISDLKIGVRLGGGFGLMLVLMMAMAAAGIWRLQEVGRLTEKMVSEAMLKERLTAEWHNLISISGIRVIAFARNSDQAESPTEAQQAAATRARVNEIQKQLEPTLNSPEEKALLAAVAAVRKDYAATRDAVFKLKKTDQEATRKLVDSKLEGQFAAYLSNVEKIGAYEADVGRTLAAQVQQQYRDGQRFLLALVAGGLVLGSWFAYLIAGSITRPLHKAVQVAQTVAAGNLNSKIDVRSADETGMLLQALKDMNASLVNIVGQVRQGTETIATASSQIASGNLDLSARTEQQASSLQQTASSMEQLTATVKQNGDSSRQAHTLALSASEVAVKGGTVVEEVVDTMGMINASARKIVDIIAVIDGIAFQTNILALNAAVEAARAGEQGRGFAVVASEVRNLAQRSAAAAKEIKELIGDSVDKVEAGARLVDEAGSTMKEIVINVRRVTDIIGDITAASTEQTLGIEQINRAISQMDQVTQQNAALVEEAAAAAASLQGQSSALADVVSVFQLTGQVGPRTLAAGAPRTALPAVRPGKQAAPAPEWEEY</sequence>
<evidence type="ECO:0000259" key="8">
    <source>
        <dbReference type="PROSITE" id="PS50885"/>
    </source>
</evidence>
<dbReference type="SUPFAM" id="SSF58104">
    <property type="entry name" value="Methyl-accepting chemotaxis protein (MCP) signaling domain"/>
    <property type="match status" value="1"/>
</dbReference>
<feature type="transmembrane region" description="Helical" evidence="6">
    <location>
        <begin position="190"/>
        <end position="210"/>
    </location>
</feature>
<keyword evidence="4" id="KW-0807">Transducer</keyword>
<dbReference type="GO" id="GO:0006935">
    <property type="term" value="P:chemotaxis"/>
    <property type="evidence" value="ECO:0007669"/>
    <property type="project" value="TreeGrafter"/>
</dbReference>